<feature type="compositionally biased region" description="Pro residues" evidence="1">
    <location>
        <begin position="312"/>
        <end position="323"/>
    </location>
</feature>
<feature type="region of interest" description="Disordered" evidence="1">
    <location>
        <begin position="284"/>
        <end position="384"/>
    </location>
</feature>
<protein>
    <submittedName>
        <fullName evidence="3">Uncharacterized protein</fullName>
    </submittedName>
</protein>
<evidence type="ECO:0000256" key="2">
    <source>
        <dbReference type="SAM" id="SignalP"/>
    </source>
</evidence>
<proteinExistence type="predicted"/>
<dbReference type="OrthoDB" id="4927435at2759"/>
<keyword evidence="2" id="KW-0732">Signal</keyword>
<reference evidence="3 4" key="1">
    <citation type="journal article" date="2015" name="BMC Genomics">
        <title>Insights from the genome of Ophiocordyceps polyrhachis-furcata to pathogenicity and host specificity in insect fungi.</title>
        <authorList>
            <person name="Wichadakul D."/>
            <person name="Kobmoo N."/>
            <person name="Ingsriswang S."/>
            <person name="Tangphatsornruang S."/>
            <person name="Chantasingh D."/>
            <person name="Luangsa-ard J.J."/>
            <person name="Eurwilaichitr L."/>
        </authorList>
    </citation>
    <scope>NUCLEOTIDE SEQUENCE [LARGE SCALE GENOMIC DNA]</scope>
    <source>
        <strain evidence="3 4">BCC 54312</strain>
    </source>
</reference>
<keyword evidence="4" id="KW-1185">Reference proteome</keyword>
<dbReference type="InterPro" id="IPR011024">
    <property type="entry name" value="G_crystallin-like"/>
</dbReference>
<comment type="caution">
    <text evidence="3">The sequence shown here is derived from an EMBL/GenBank/DDBJ whole genome shotgun (WGS) entry which is preliminary data.</text>
</comment>
<organism evidence="3 4">
    <name type="scientific">Ophiocordyceps polyrhachis-furcata BCC 54312</name>
    <dbReference type="NCBI Taxonomy" id="1330021"/>
    <lineage>
        <taxon>Eukaryota</taxon>
        <taxon>Fungi</taxon>
        <taxon>Dikarya</taxon>
        <taxon>Ascomycota</taxon>
        <taxon>Pezizomycotina</taxon>
        <taxon>Sordariomycetes</taxon>
        <taxon>Hypocreomycetidae</taxon>
        <taxon>Hypocreales</taxon>
        <taxon>Ophiocordycipitaceae</taxon>
        <taxon>Ophiocordyceps</taxon>
    </lineage>
</organism>
<evidence type="ECO:0000256" key="1">
    <source>
        <dbReference type="SAM" id="MobiDB-lite"/>
    </source>
</evidence>
<dbReference type="AlphaFoldDB" id="A0A367L739"/>
<name>A0A367L739_9HYPO</name>
<feature type="signal peptide" evidence="2">
    <location>
        <begin position="1"/>
        <end position="24"/>
    </location>
</feature>
<evidence type="ECO:0000313" key="4">
    <source>
        <dbReference type="Proteomes" id="UP000253664"/>
    </source>
</evidence>
<accession>A0A367L739</accession>
<dbReference type="Gene3D" id="2.60.20.10">
    <property type="entry name" value="Crystallins"/>
    <property type="match status" value="1"/>
</dbReference>
<dbReference type="Proteomes" id="UP000253664">
    <property type="component" value="Unassembled WGS sequence"/>
</dbReference>
<gene>
    <name evidence="3" type="ORF">L249_8704</name>
</gene>
<evidence type="ECO:0000313" key="3">
    <source>
        <dbReference type="EMBL" id="RCI10246.1"/>
    </source>
</evidence>
<dbReference type="SUPFAM" id="SSF49695">
    <property type="entry name" value="gamma-Crystallin-like"/>
    <property type="match status" value="1"/>
</dbReference>
<feature type="chain" id="PRO_5016578667" evidence="2">
    <location>
        <begin position="25"/>
        <end position="414"/>
    </location>
</feature>
<dbReference type="EMBL" id="LKCN02000013">
    <property type="protein sequence ID" value="RCI10246.1"/>
    <property type="molecule type" value="Genomic_DNA"/>
</dbReference>
<sequence length="414" mass="46247">MRGHHPILPAVLLTIFAFVPDRGALSLPQQAPRAWKFIHPSNPAVAEVRKEPWKLPLSPLPPPVLTYSPLLLLLPPPPPPPPPPQAVNASIDVSVEKSLRSPGASVKQVLYPSTVMFCEHSRYKGQCKEVAARHSHFCYEVPTELQRSVSSVKLINILGRCRFYKDFFCQGDFFETANSVGGIWDDHVRFHNSIYSFACNFPLPIFYPNIKFFGPQVAVDITSQGECAQVPSSIATIVSSLRIPEAIGSCRLYRSEDCQGNFIDAFDDIPVLRNVRDGFNDNIRSIQCPVPPPPSDKPHPSQLMEPQYIPARPLPPQVMPHPSIPSKSRPPRPAPSRTRPPKYGLARSGPLRDKSAKVVSPEAKSPEIVSPKPEPQQPEHMKLLPELDRSFVDQGCELVEDEDEDEDEDERVFY</sequence>